<protein>
    <recommendedName>
        <fullName evidence="3 8">Dihydrofolate reductase</fullName>
        <ecNumber evidence="3 8">1.5.1.3</ecNumber>
    </recommendedName>
</protein>
<dbReference type="UniPathway" id="UPA00077">
    <property type="reaction ID" value="UER00158"/>
</dbReference>
<dbReference type="GO" id="GO:0046452">
    <property type="term" value="P:dihydrofolate metabolic process"/>
    <property type="evidence" value="ECO:0007669"/>
    <property type="project" value="TreeGrafter"/>
</dbReference>
<dbReference type="CDD" id="cd00209">
    <property type="entry name" value="DHFR"/>
    <property type="match status" value="1"/>
</dbReference>
<dbReference type="InterPro" id="IPR001796">
    <property type="entry name" value="DHFR_dom"/>
</dbReference>
<evidence type="ECO:0000256" key="1">
    <source>
        <dbReference type="ARBA" id="ARBA00004903"/>
    </source>
</evidence>
<dbReference type="PROSITE" id="PS51330">
    <property type="entry name" value="DHFR_2"/>
    <property type="match status" value="1"/>
</dbReference>
<evidence type="ECO:0000256" key="6">
    <source>
        <dbReference type="ARBA" id="ARBA00023002"/>
    </source>
</evidence>
<dbReference type="Pfam" id="PF00186">
    <property type="entry name" value="DHFR_1"/>
    <property type="match status" value="1"/>
</dbReference>
<dbReference type="PIRSF" id="PIRSF000194">
    <property type="entry name" value="DHFR"/>
    <property type="match status" value="1"/>
</dbReference>
<evidence type="ECO:0000256" key="8">
    <source>
        <dbReference type="PIRNR" id="PIRNR000194"/>
    </source>
</evidence>
<organism evidence="11 12">
    <name type="scientific">Hydrocarboniphaga daqingensis</name>
    <dbReference type="NCBI Taxonomy" id="490188"/>
    <lineage>
        <taxon>Bacteria</taxon>
        <taxon>Pseudomonadati</taxon>
        <taxon>Pseudomonadota</taxon>
        <taxon>Gammaproteobacteria</taxon>
        <taxon>Nevskiales</taxon>
        <taxon>Nevskiaceae</taxon>
        <taxon>Hydrocarboniphaga</taxon>
    </lineage>
</organism>
<evidence type="ECO:0000256" key="4">
    <source>
        <dbReference type="ARBA" id="ARBA00022563"/>
    </source>
</evidence>
<dbReference type="PANTHER" id="PTHR48069">
    <property type="entry name" value="DIHYDROFOLATE REDUCTASE"/>
    <property type="match status" value="1"/>
</dbReference>
<dbReference type="SUPFAM" id="SSF53597">
    <property type="entry name" value="Dihydrofolate reductase-like"/>
    <property type="match status" value="1"/>
</dbReference>
<sequence>MVALSLVVAAADNGVIGRDGDLPWRLPADLQHFKRLTLNKTILMGRKTWQSLGRPLPQRDNWVVSRDPGFEAPGARVFASVEAAIAAADAAGMTELMIIGGAQIYAQTLPQARTLHLTRVHAQVDGDTRLPPIDADAFAEVAREDHQADERHALAYSFITLQRR</sequence>
<dbReference type="GO" id="GO:0006730">
    <property type="term" value="P:one-carbon metabolic process"/>
    <property type="evidence" value="ECO:0007669"/>
    <property type="project" value="UniProtKB-KW"/>
</dbReference>
<keyword evidence="5 8" id="KW-0521">NADP</keyword>
<evidence type="ECO:0000256" key="3">
    <source>
        <dbReference type="ARBA" id="ARBA00012856"/>
    </source>
</evidence>
<dbReference type="EMBL" id="FQWZ01000004">
    <property type="protein sequence ID" value="SHG96157.1"/>
    <property type="molecule type" value="Genomic_DNA"/>
</dbReference>
<gene>
    <name evidence="11" type="ORF">SAMN04488068_1996</name>
</gene>
<evidence type="ECO:0000256" key="5">
    <source>
        <dbReference type="ARBA" id="ARBA00022857"/>
    </source>
</evidence>
<dbReference type="RefSeq" id="WP_072897049.1">
    <property type="nucleotide sequence ID" value="NZ_FQWZ01000004.1"/>
</dbReference>
<dbReference type="AlphaFoldDB" id="A0A1M5P361"/>
<keyword evidence="6 8" id="KW-0560">Oxidoreductase</keyword>
<evidence type="ECO:0000256" key="7">
    <source>
        <dbReference type="ARBA" id="ARBA00025067"/>
    </source>
</evidence>
<keyword evidence="4 8" id="KW-0554">One-carbon metabolism</keyword>
<reference evidence="11 12" key="1">
    <citation type="submission" date="2016-11" db="EMBL/GenBank/DDBJ databases">
        <authorList>
            <person name="Jaros S."/>
            <person name="Januszkiewicz K."/>
            <person name="Wedrychowicz H."/>
        </authorList>
    </citation>
    <scope>NUCLEOTIDE SEQUENCE [LARGE SCALE GENOMIC DNA]</scope>
    <source>
        <strain evidence="11 12">CGMCC 1.7049</strain>
    </source>
</reference>
<evidence type="ECO:0000313" key="12">
    <source>
        <dbReference type="Proteomes" id="UP000199758"/>
    </source>
</evidence>
<dbReference type="InterPro" id="IPR017925">
    <property type="entry name" value="DHFR_CS"/>
</dbReference>
<keyword evidence="12" id="KW-1185">Reference proteome</keyword>
<accession>A0A1M5P361</accession>
<dbReference type="Proteomes" id="UP000199758">
    <property type="component" value="Unassembled WGS sequence"/>
</dbReference>
<dbReference type="InterPro" id="IPR012259">
    <property type="entry name" value="DHFR"/>
</dbReference>
<dbReference type="PANTHER" id="PTHR48069:SF3">
    <property type="entry name" value="DIHYDROFOLATE REDUCTASE"/>
    <property type="match status" value="1"/>
</dbReference>
<feature type="domain" description="DHFR" evidence="10">
    <location>
        <begin position="3"/>
        <end position="163"/>
    </location>
</feature>
<dbReference type="PRINTS" id="PR00070">
    <property type="entry name" value="DHFR"/>
</dbReference>
<dbReference type="InterPro" id="IPR024072">
    <property type="entry name" value="DHFR-like_dom_sf"/>
</dbReference>
<name>A0A1M5P361_9GAMM</name>
<dbReference type="OrthoDB" id="9804315at2"/>
<dbReference type="GO" id="GO:0046655">
    <property type="term" value="P:folic acid metabolic process"/>
    <property type="evidence" value="ECO:0007669"/>
    <property type="project" value="TreeGrafter"/>
</dbReference>
<comment type="function">
    <text evidence="7 8">Key enzyme in folate metabolism. Catalyzes an essential reaction for de novo glycine and purine synthesis, and for DNA precursor synthesis.</text>
</comment>
<comment type="catalytic activity">
    <reaction evidence="8">
        <text>(6S)-5,6,7,8-tetrahydrofolate + NADP(+) = 7,8-dihydrofolate + NADPH + H(+)</text>
        <dbReference type="Rhea" id="RHEA:15009"/>
        <dbReference type="ChEBI" id="CHEBI:15378"/>
        <dbReference type="ChEBI" id="CHEBI:57451"/>
        <dbReference type="ChEBI" id="CHEBI:57453"/>
        <dbReference type="ChEBI" id="CHEBI:57783"/>
        <dbReference type="ChEBI" id="CHEBI:58349"/>
        <dbReference type="EC" id="1.5.1.3"/>
    </reaction>
</comment>
<evidence type="ECO:0000256" key="9">
    <source>
        <dbReference type="RuleBase" id="RU004474"/>
    </source>
</evidence>
<dbReference type="EC" id="1.5.1.3" evidence="3 8"/>
<dbReference type="GO" id="GO:0046654">
    <property type="term" value="P:tetrahydrofolate biosynthetic process"/>
    <property type="evidence" value="ECO:0007669"/>
    <property type="project" value="UniProtKB-UniPathway"/>
</dbReference>
<dbReference type="PROSITE" id="PS00075">
    <property type="entry name" value="DHFR_1"/>
    <property type="match status" value="1"/>
</dbReference>
<dbReference type="STRING" id="490188.SAMN04488068_1996"/>
<dbReference type="FunFam" id="3.40.430.10:FF:000001">
    <property type="entry name" value="Dihydrofolate reductase"/>
    <property type="match status" value="1"/>
</dbReference>
<evidence type="ECO:0000313" key="11">
    <source>
        <dbReference type="EMBL" id="SHG96157.1"/>
    </source>
</evidence>
<evidence type="ECO:0000256" key="2">
    <source>
        <dbReference type="ARBA" id="ARBA00009539"/>
    </source>
</evidence>
<dbReference type="GO" id="GO:0005829">
    <property type="term" value="C:cytosol"/>
    <property type="evidence" value="ECO:0007669"/>
    <property type="project" value="TreeGrafter"/>
</dbReference>
<dbReference type="Gene3D" id="3.40.430.10">
    <property type="entry name" value="Dihydrofolate Reductase, subunit A"/>
    <property type="match status" value="1"/>
</dbReference>
<comment type="similarity">
    <text evidence="2 8 9">Belongs to the dihydrofolate reductase family.</text>
</comment>
<comment type="pathway">
    <text evidence="1 8">Cofactor biosynthesis; tetrahydrofolate biosynthesis; 5,6,7,8-tetrahydrofolate from 7,8-dihydrofolate: step 1/1.</text>
</comment>
<dbReference type="GO" id="GO:0070401">
    <property type="term" value="F:NADP+ binding"/>
    <property type="evidence" value="ECO:0007669"/>
    <property type="project" value="UniProtKB-ARBA"/>
</dbReference>
<proteinExistence type="inferred from homology"/>
<dbReference type="GO" id="GO:0004146">
    <property type="term" value="F:dihydrofolate reductase activity"/>
    <property type="evidence" value="ECO:0007669"/>
    <property type="project" value="UniProtKB-EC"/>
</dbReference>
<evidence type="ECO:0000259" key="10">
    <source>
        <dbReference type="PROSITE" id="PS51330"/>
    </source>
</evidence>